<keyword evidence="1" id="KW-0732">Signal</keyword>
<feature type="signal peptide" evidence="1">
    <location>
        <begin position="1"/>
        <end position="20"/>
    </location>
</feature>
<dbReference type="OrthoDB" id="2867208at2"/>
<feature type="domain" description="TTHB210-like" evidence="2">
    <location>
        <begin position="51"/>
        <end position="108"/>
    </location>
</feature>
<dbReference type="CDD" id="cd11669">
    <property type="entry name" value="TTHB210-like"/>
    <property type="match status" value="1"/>
</dbReference>
<dbReference type="InterPro" id="IPR040832">
    <property type="entry name" value="TTHB210-like_dom"/>
</dbReference>
<sequence>MTLRTLLFAALAGGLLAALAAVAGLAPQDHTLYGDPVSIGDGSARTYVTLDADGAPTAIGVLLTGDALSGLPAHPGGPGHEMDHMHVLPVPAAAREAGLVTDHVSLDWNANGHEPEGLFTRPHFDVHFYTVPADERTTWMPGSPGFADGARTPDTRYVPAGYLADPTGTVVPAMGLHWLDGADPTYAPGGPGFSEVVLYGSYGGRMIFVEPMITRAFFESLRASGVVHEEALAQPAAWAAAGYYPTTYSVRYDVEADAFRVEVGGMVYRQAS</sequence>
<proteinExistence type="predicted"/>
<accession>A0A271J2I9</accession>
<dbReference type="EMBL" id="MQWD01000001">
    <property type="protein sequence ID" value="PAP77264.1"/>
    <property type="molecule type" value="Genomic_DNA"/>
</dbReference>
<dbReference type="AlphaFoldDB" id="A0A271J2I9"/>
<feature type="chain" id="PRO_5012267180" description="TTHB210-like domain-containing protein" evidence="1">
    <location>
        <begin position="21"/>
        <end position="272"/>
    </location>
</feature>
<dbReference type="Proteomes" id="UP000216339">
    <property type="component" value="Unassembled WGS sequence"/>
</dbReference>
<evidence type="ECO:0000259" key="2">
    <source>
        <dbReference type="Pfam" id="PF18197"/>
    </source>
</evidence>
<dbReference type="RefSeq" id="WP_095510929.1">
    <property type="nucleotide sequence ID" value="NZ_MQWD01000001.1"/>
</dbReference>
<organism evidence="3 4">
    <name type="scientific">Rubrivirga marina</name>
    <dbReference type="NCBI Taxonomy" id="1196024"/>
    <lineage>
        <taxon>Bacteria</taxon>
        <taxon>Pseudomonadati</taxon>
        <taxon>Rhodothermota</taxon>
        <taxon>Rhodothermia</taxon>
        <taxon>Rhodothermales</taxon>
        <taxon>Rubricoccaceae</taxon>
        <taxon>Rubrivirga</taxon>
    </lineage>
</organism>
<dbReference type="InterPro" id="IPR033786">
    <property type="entry name" value="TTHB210-like"/>
</dbReference>
<evidence type="ECO:0000313" key="4">
    <source>
        <dbReference type="Proteomes" id="UP000216339"/>
    </source>
</evidence>
<comment type="caution">
    <text evidence="3">The sequence shown here is derived from an EMBL/GenBank/DDBJ whole genome shotgun (WGS) entry which is preliminary data.</text>
</comment>
<gene>
    <name evidence="3" type="ORF">BSZ37_12880</name>
</gene>
<dbReference type="Pfam" id="PF18197">
    <property type="entry name" value="TTHB210-like"/>
    <property type="match status" value="1"/>
</dbReference>
<protein>
    <recommendedName>
        <fullName evidence="2">TTHB210-like domain-containing protein</fullName>
    </recommendedName>
</protein>
<keyword evidence="4" id="KW-1185">Reference proteome</keyword>
<evidence type="ECO:0000313" key="3">
    <source>
        <dbReference type="EMBL" id="PAP77264.1"/>
    </source>
</evidence>
<evidence type="ECO:0000256" key="1">
    <source>
        <dbReference type="SAM" id="SignalP"/>
    </source>
</evidence>
<reference evidence="3 4" key="1">
    <citation type="submission" date="2016-11" db="EMBL/GenBank/DDBJ databases">
        <title>Study of marine rhodopsin-containing bacteria.</title>
        <authorList>
            <person name="Yoshizawa S."/>
            <person name="Kumagai Y."/>
            <person name="Kogure K."/>
        </authorList>
    </citation>
    <scope>NUCLEOTIDE SEQUENCE [LARGE SCALE GENOMIC DNA]</scope>
    <source>
        <strain evidence="3 4">SAORIC-28</strain>
    </source>
</reference>
<name>A0A271J2I9_9BACT</name>